<dbReference type="PANTHER" id="PTHR19256">
    <property type="entry name" value="T-CELL RECEPTOR GAMMA CHAIN"/>
    <property type="match status" value="1"/>
</dbReference>
<feature type="signal peptide" evidence="7">
    <location>
        <begin position="1"/>
        <end position="17"/>
    </location>
</feature>
<dbReference type="Proteomes" id="UP000694567">
    <property type="component" value="Unplaced"/>
</dbReference>
<keyword evidence="3" id="KW-1133">Transmembrane helix</keyword>
<dbReference type="PROSITE" id="PS50835">
    <property type="entry name" value="IG_LIKE"/>
    <property type="match status" value="1"/>
</dbReference>
<keyword evidence="4" id="KW-0472">Membrane</keyword>
<evidence type="ECO:0000313" key="10">
    <source>
        <dbReference type="Proteomes" id="UP000694567"/>
    </source>
</evidence>
<sequence>MNSRLRVVLFCFLDGQAQVLLKQTDVSVTRGQTKTAWIDCVGEGISDFKTAYIHWYRQIPPKAPERVLYIGSGLHPTELRYDLTIDYLTPRDSGIYYCTGKDKPYKKGTLFSEPQALNSAKNSDTSLFHPSDRMENLSHGLCSQQAETVRPFRSSVLSFTNQVLQSKTSSREAGICLTQKTEIALCLQVPELGQSAHAQYSVRYSSNAYGP</sequence>
<dbReference type="InterPro" id="IPR036179">
    <property type="entry name" value="Ig-like_dom_sf"/>
</dbReference>
<evidence type="ECO:0000256" key="1">
    <source>
        <dbReference type="ARBA" id="ARBA00004370"/>
    </source>
</evidence>
<evidence type="ECO:0000259" key="8">
    <source>
        <dbReference type="PROSITE" id="PS50835"/>
    </source>
</evidence>
<keyword evidence="6" id="KW-0393">Immunoglobulin domain</keyword>
<organism evidence="9 10">
    <name type="scientific">Bubo bubo</name>
    <name type="common">Eurasian eagle-owl</name>
    <name type="synonym">Strix bubo</name>
    <dbReference type="NCBI Taxonomy" id="30461"/>
    <lineage>
        <taxon>Eukaryota</taxon>
        <taxon>Metazoa</taxon>
        <taxon>Chordata</taxon>
        <taxon>Craniata</taxon>
        <taxon>Vertebrata</taxon>
        <taxon>Euteleostomi</taxon>
        <taxon>Archelosauria</taxon>
        <taxon>Archosauria</taxon>
        <taxon>Dinosauria</taxon>
        <taxon>Saurischia</taxon>
        <taxon>Theropoda</taxon>
        <taxon>Coelurosauria</taxon>
        <taxon>Aves</taxon>
        <taxon>Neognathae</taxon>
        <taxon>Neoaves</taxon>
        <taxon>Telluraves</taxon>
        <taxon>Strigiformes</taxon>
        <taxon>Strigidae</taxon>
        <taxon>Bubo</taxon>
    </lineage>
</organism>
<accession>A0A8C0FGS0</accession>
<keyword evidence="5" id="KW-0675">Receptor</keyword>
<comment type="subcellular location">
    <subcellularLocation>
        <location evidence="1">Membrane</location>
    </subcellularLocation>
</comment>
<evidence type="ECO:0000313" key="9">
    <source>
        <dbReference type="Ensembl" id="ENSBOBP00000018279.1"/>
    </source>
</evidence>
<keyword evidence="2" id="KW-0812">Transmembrane</keyword>
<evidence type="ECO:0000256" key="7">
    <source>
        <dbReference type="SAM" id="SignalP"/>
    </source>
</evidence>
<name>A0A8C0FGS0_BUBBB</name>
<evidence type="ECO:0000256" key="4">
    <source>
        <dbReference type="ARBA" id="ARBA00023136"/>
    </source>
</evidence>
<keyword evidence="10" id="KW-1185">Reference proteome</keyword>
<dbReference type="Ensembl" id="ENSBOBT00000018691.1">
    <property type="protein sequence ID" value="ENSBOBP00000018279.1"/>
    <property type="gene ID" value="ENSBOBG00000011284.1"/>
</dbReference>
<keyword evidence="7" id="KW-0732">Signal</keyword>
<dbReference type="InterPro" id="IPR007110">
    <property type="entry name" value="Ig-like_dom"/>
</dbReference>
<dbReference type="GO" id="GO:0016020">
    <property type="term" value="C:membrane"/>
    <property type="evidence" value="ECO:0007669"/>
    <property type="project" value="UniProtKB-SubCell"/>
</dbReference>
<evidence type="ECO:0000256" key="5">
    <source>
        <dbReference type="ARBA" id="ARBA00023170"/>
    </source>
</evidence>
<dbReference type="Gene3D" id="2.60.40.10">
    <property type="entry name" value="Immunoglobulins"/>
    <property type="match status" value="1"/>
</dbReference>
<proteinExistence type="predicted"/>
<evidence type="ECO:0000256" key="2">
    <source>
        <dbReference type="ARBA" id="ARBA00022692"/>
    </source>
</evidence>
<evidence type="ECO:0000256" key="3">
    <source>
        <dbReference type="ARBA" id="ARBA00022989"/>
    </source>
</evidence>
<dbReference type="AlphaFoldDB" id="A0A8C0FGS0"/>
<protein>
    <recommendedName>
        <fullName evidence="8">Ig-like domain-containing protein</fullName>
    </recommendedName>
</protein>
<evidence type="ECO:0000256" key="6">
    <source>
        <dbReference type="ARBA" id="ARBA00023319"/>
    </source>
</evidence>
<reference evidence="9" key="1">
    <citation type="submission" date="2025-08" db="UniProtKB">
        <authorList>
            <consortium name="Ensembl"/>
        </authorList>
    </citation>
    <scope>IDENTIFICATION</scope>
</reference>
<feature type="chain" id="PRO_5034094545" description="Ig-like domain-containing protein" evidence="7">
    <location>
        <begin position="18"/>
        <end position="211"/>
    </location>
</feature>
<feature type="domain" description="Ig-like" evidence="8">
    <location>
        <begin position="17"/>
        <end position="118"/>
    </location>
</feature>
<dbReference type="PANTHER" id="PTHR19256:SF65">
    <property type="entry name" value="T CELL RECEPTOR GAMMA CONSTANT 1-RELATED"/>
    <property type="match status" value="1"/>
</dbReference>
<dbReference type="InterPro" id="IPR051117">
    <property type="entry name" value="TRG_var/const_region"/>
</dbReference>
<dbReference type="SUPFAM" id="SSF48726">
    <property type="entry name" value="Immunoglobulin"/>
    <property type="match status" value="1"/>
</dbReference>
<reference evidence="9" key="2">
    <citation type="submission" date="2025-09" db="UniProtKB">
        <authorList>
            <consortium name="Ensembl"/>
        </authorList>
    </citation>
    <scope>IDENTIFICATION</scope>
</reference>
<dbReference type="InterPro" id="IPR013783">
    <property type="entry name" value="Ig-like_fold"/>
</dbReference>